<dbReference type="InterPro" id="IPR011990">
    <property type="entry name" value="TPR-like_helical_dom_sf"/>
</dbReference>
<feature type="non-terminal residue" evidence="3">
    <location>
        <position position="1"/>
    </location>
</feature>
<name>A0A6G0YPH8_APHCR</name>
<proteinExistence type="predicted"/>
<organism evidence="3 4">
    <name type="scientific">Aphis craccivora</name>
    <name type="common">Cowpea aphid</name>
    <dbReference type="NCBI Taxonomy" id="307492"/>
    <lineage>
        <taxon>Eukaryota</taxon>
        <taxon>Metazoa</taxon>
        <taxon>Ecdysozoa</taxon>
        <taxon>Arthropoda</taxon>
        <taxon>Hexapoda</taxon>
        <taxon>Insecta</taxon>
        <taxon>Pterygota</taxon>
        <taxon>Neoptera</taxon>
        <taxon>Paraneoptera</taxon>
        <taxon>Hemiptera</taxon>
        <taxon>Sternorrhyncha</taxon>
        <taxon>Aphidomorpha</taxon>
        <taxon>Aphidoidea</taxon>
        <taxon>Aphididae</taxon>
        <taxon>Aphidini</taxon>
        <taxon>Aphis</taxon>
        <taxon>Aphis</taxon>
    </lineage>
</organism>
<evidence type="ECO:0000313" key="3">
    <source>
        <dbReference type="EMBL" id="KAF0759354.1"/>
    </source>
</evidence>
<dbReference type="PANTHER" id="PTHR46014:SF1">
    <property type="entry name" value="TETRATRICOPEPTIDE REPEAT PROTEIN 1"/>
    <property type="match status" value="1"/>
</dbReference>
<protein>
    <submittedName>
        <fullName evidence="3">Tetratricopeptide repeat protein 1</fullName>
    </submittedName>
</protein>
<feature type="repeat" description="TPR" evidence="1">
    <location>
        <begin position="163"/>
        <end position="196"/>
    </location>
</feature>
<dbReference type="PANTHER" id="PTHR46014">
    <property type="entry name" value="TETRATRICOPEPTIDE REPEAT PROTEIN 1"/>
    <property type="match status" value="1"/>
</dbReference>
<dbReference type="AlphaFoldDB" id="A0A6G0YPH8"/>
<evidence type="ECO:0000256" key="2">
    <source>
        <dbReference type="SAM" id="MobiDB-lite"/>
    </source>
</evidence>
<feature type="region of interest" description="Disordered" evidence="2">
    <location>
        <begin position="24"/>
        <end position="65"/>
    </location>
</feature>
<dbReference type="SMART" id="SM00028">
    <property type="entry name" value="TPR"/>
    <property type="match status" value="3"/>
</dbReference>
<reference evidence="3 4" key="1">
    <citation type="submission" date="2019-08" db="EMBL/GenBank/DDBJ databases">
        <title>Whole genome of Aphis craccivora.</title>
        <authorList>
            <person name="Voronova N.V."/>
            <person name="Shulinski R.S."/>
            <person name="Bandarenka Y.V."/>
            <person name="Zhorov D.G."/>
            <person name="Warner D."/>
        </authorList>
    </citation>
    <scope>NUCLEOTIDE SEQUENCE [LARGE SCALE GENOMIC DNA]</scope>
    <source>
        <strain evidence="3">180601</strain>
        <tissue evidence="3">Whole Body</tissue>
    </source>
</reference>
<keyword evidence="4" id="KW-1185">Reference proteome</keyword>
<keyword evidence="1" id="KW-0802">TPR repeat</keyword>
<accession>A0A6G0YPH8</accession>
<dbReference type="OrthoDB" id="1872379at2759"/>
<evidence type="ECO:0000256" key="1">
    <source>
        <dbReference type="PROSITE-ProRule" id="PRU00339"/>
    </source>
</evidence>
<dbReference type="InterPro" id="IPR052769">
    <property type="entry name" value="TPR_domain_protein"/>
</dbReference>
<dbReference type="EMBL" id="VUJU01003023">
    <property type="protein sequence ID" value="KAF0759354.1"/>
    <property type="molecule type" value="Genomic_DNA"/>
</dbReference>
<dbReference type="PROSITE" id="PS50005">
    <property type="entry name" value="TPR"/>
    <property type="match status" value="1"/>
</dbReference>
<sequence>KLGLMSSDSKSEIPSNEKIIEELTKDLESSAIKTDNSGDDASHHDDSDLESEANVNEENEVKDEDYIDETILKARDDNLPEETLRELLQEALKLKNEGNIKFKNQELKEACKIYTDALRTCPLIFPNYRAILFANRAAAKSDINIESAIQDCTHAIELDPDYLRAYTRRSKLFERNDKLDEALDDLKKVLEIDPRYGEVAYDARVLQEKVNERNEKLKTEMMAKLKDLGNMVLKPFGLSTQNFQVNQDPNTGGYSINFKQ</sequence>
<comment type="caution">
    <text evidence="3">The sequence shown here is derived from an EMBL/GenBank/DDBJ whole genome shotgun (WGS) entry which is preliminary data.</text>
</comment>
<evidence type="ECO:0000313" key="4">
    <source>
        <dbReference type="Proteomes" id="UP000478052"/>
    </source>
</evidence>
<dbReference type="Proteomes" id="UP000478052">
    <property type="component" value="Unassembled WGS sequence"/>
</dbReference>
<dbReference type="Gene3D" id="1.25.40.10">
    <property type="entry name" value="Tetratricopeptide repeat domain"/>
    <property type="match status" value="1"/>
</dbReference>
<gene>
    <name evidence="3" type="ORF">FWK35_00012781</name>
</gene>
<dbReference type="InterPro" id="IPR019734">
    <property type="entry name" value="TPR_rpt"/>
</dbReference>
<feature type="compositionally biased region" description="Acidic residues" evidence="2">
    <location>
        <begin position="47"/>
        <end position="65"/>
    </location>
</feature>
<dbReference type="Pfam" id="PF13181">
    <property type="entry name" value="TPR_8"/>
    <property type="match status" value="1"/>
</dbReference>
<dbReference type="SUPFAM" id="SSF48452">
    <property type="entry name" value="TPR-like"/>
    <property type="match status" value="1"/>
</dbReference>